<keyword evidence="3" id="KW-1185">Reference proteome</keyword>
<dbReference type="GO" id="GO:0016491">
    <property type="term" value="F:oxidoreductase activity"/>
    <property type="evidence" value="ECO:0007669"/>
    <property type="project" value="InterPro"/>
</dbReference>
<accession>A0A2V1JY95</accession>
<proteinExistence type="predicted"/>
<dbReference type="InterPro" id="IPR036249">
    <property type="entry name" value="Thioredoxin-like_sf"/>
</dbReference>
<protein>
    <submittedName>
        <fullName evidence="2">Thioredoxin</fullName>
    </submittedName>
</protein>
<dbReference type="Proteomes" id="UP000245212">
    <property type="component" value="Unassembled WGS sequence"/>
</dbReference>
<dbReference type="InterPro" id="IPR013740">
    <property type="entry name" value="Redoxin"/>
</dbReference>
<dbReference type="Gene3D" id="3.40.30.10">
    <property type="entry name" value="Glutaredoxin"/>
    <property type="match status" value="1"/>
</dbReference>
<evidence type="ECO:0000313" key="3">
    <source>
        <dbReference type="Proteomes" id="UP000245212"/>
    </source>
</evidence>
<evidence type="ECO:0000313" key="2">
    <source>
        <dbReference type="EMBL" id="PWF23864.1"/>
    </source>
</evidence>
<dbReference type="PROSITE" id="PS51352">
    <property type="entry name" value="THIOREDOXIN_2"/>
    <property type="match status" value="1"/>
</dbReference>
<sequence>MKKIIAAVALAAVAGVAAWFFLPGKTPAPQVTFNLMNGQSVTTDDLRGKVTLVKFWATSCVTCVKQMPDNIDYYNTYHDKGFDMIAVAMRYDPPSYVENFIETRQLPFPVALDKNGELAEAFGDIRLTPVAFLIDRQGNIVKRYLGEYDKKEFLATLEKALAG</sequence>
<name>A0A2V1JY95_9BURK</name>
<dbReference type="SUPFAM" id="SSF52833">
    <property type="entry name" value="Thioredoxin-like"/>
    <property type="match status" value="1"/>
</dbReference>
<organism evidence="2 3">
    <name type="scientific">Corticimicrobacter populi</name>
    <dbReference type="NCBI Taxonomy" id="2175229"/>
    <lineage>
        <taxon>Bacteria</taxon>
        <taxon>Pseudomonadati</taxon>
        <taxon>Pseudomonadota</taxon>
        <taxon>Betaproteobacteria</taxon>
        <taxon>Burkholderiales</taxon>
        <taxon>Alcaligenaceae</taxon>
        <taxon>Corticimicrobacter</taxon>
    </lineage>
</organism>
<dbReference type="AlphaFoldDB" id="A0A2V1JY95"/>
<gene>
    <name evidence="2" type="ORF">DD235_05865</name>
</gene>
<dbReference type="InterPro" id="IPR050553">
    <property type="entry name" value="Thioredoxin_ResA/DsbE_sf"/>
</dbReference>
<comment type="caution">
    <text evidence="2">The sequence shown here is derived from an EMBL/GenBank/DDBJ whole genome shotgun (WGS) entry which is preliminary data.</text>
</comment>
<feature type="domain" description="Thioredoxin" evidence="1">
    <location>
        <begin position="22"/>
        <end position="162"/>
    </location>
</feature>
<reference evidence="3" key="1">
    <citation type="submission" date="2018-05" db="EMBL/GenBank/DDBJ databases">
        <authorList>
            <person name="Li Y."/>
        </authorList>
    </citation>
    <scope>NUCLEOTIDE SEQUENCE [LARGE SCALE GENOMIC DNA]</scope>
    <source>
        <strain evidence="3">3d-2-2</strain>
    </source>
</reference>
<dbReference type="InterPro" id="IPR013766">
    <property type="entry name" value="Thioredoxin_domain"/>
</dbReference>
<dbReference type="Pfam" id="PF08534">
    <property type="entry name" value="Redoxin"/>
    <property type="match status" value="1"/>
</dbReference>
<dbReference type="EMBL" id="QETA01000002">
    <property type="protein sequence ID" value="PWF23864.1"/>
    <property type="molecule type" value="Genomic_DNA"/>
</dbReference>
<dbReference type="CDD" id="cd02966">
    <property type="entry name" value="TlpA_like_family"/>
    <property type="match status" value="1"/>
</dbReference>
<evidence type="ECO:0000259" key="1">
    <source>
        <dbReference type="PROSITE" id="PS51352"/>
    </source>
</evidence>
<dbReference type="PANTHER" id="PTHR42852">
    <property type="entry name" value="THIOL:DISULFIDE INTERCHANGE PROTEIN DSBE"/>
    <property type="match status" value="1"/>
</dbReference>
<dbReference type="RefSeq" id="WP_109061142.1">
    <property type="nucleotide sequence ID" value="NZ_QETA01000002.1"/>
</dbReference>
<dbReference type="PANTHER" id="PTHR42852:SF17">
    <property type="entry name" value="THIOREDOXIN-LIKE PROTEIN HI_1115"/>
    <property type="match status" value="1"/>
</dbReference>